<evidence type="ECO:0000256" key="1">
    <source>
        <dbReference type="SAM" id="MobiDB-lite"/>
    </source>
</evidence>
<dbReference type="EMBL" id="PDYH01000019">
    <property type="protein sequence ID" value="PHU40410.1"/>
    <property type="molecule type" value="Genomic_DNA"/>
</dbReference>
<accession>A0A2G3EB12</accession>
<evidence type="ECO:0000256" key="2">
    <source>
        <dbReference type="SAM" id="Phobius"/>
    </source>
</evidence>
<evidence type="ECO:0000313" key="3">
    <source>
        <dbReference type="EMBL" id="PHU40410.1"/>
    </source>
</evidence>
<protein>
    <submittedName>
        <fullName evidence="3">Uncharacterized protein</fullName>
    </submittedName>
</protein>
<evidence type="ECO:0000313" key="4">
    <source>
        <dbReference type="Proteomes" id="UP000224317"/>
    </source>
</evidence>
<proteinExistence type="predicted"/>
<name>A0A2G3EB12_9FIRM</name>
<comment type="caution">
    <text evidence="3">The sequence shown here is derived from an EMBL/GenBank/DDBJ whole genome shotgun (WGS) entry which is preliminary data.</text>
</comment>
<organism evidence="3 4">
    <name type="scientific">Pseudobutyrivibrio ruminis</name>
    <dbReference type="NCBI Taxonomy" id="46206"/>
    <lineage>
        <taxon>Bacteria</taxon>
        <taxon>Bacillati</taxon>
        <taxon>Bacillota</taxon>
        <taxon>Clostridia</taxon>
        <taxon>Lachnospirales</taxon>
        <taxon>Lachnospiraceae</taxon>
        <taxon>Pseudobutyrivibrio</taxon>
    </lineage>
</organism>
<dbReference type="AlphaFoldDB" id="A0A2G3EB12"/>
<dbReference type="RefSeq" id="WP_099413112.1">
    <property type="nucleotide sequence ID" value="NZ_PDYH01000019.1"/>
</dbReference>
<dbReference type="Proteomes" id="UP000224317">
    <property type="component" value="Unassembled WGS sequence"/>
</dbReference>
<keyword evidence="4" id="KW-1185">Reference proteome</keyword>
<feature type="region of interest" description="Disordered" evidence="1">
    <location>
        <begin position="108"/>
        <end position="133"/>
    </location>
</feature>
<reference evidence="3" key="1">
    <citation type="submission" date="2017-10" db="EMBL/GenBank/DDBJ databases">
        <title>Resolving the taxonomy of Roseburia spp., Eubacterium rectale and Agathobacter spp. through phylogenomic analysis.</title>
        <authorList>
            <person name="Sheridan P.O."/>
            <person name="Walker A.W."/>
            <person name="Duncan S.H."/>
            <person name="Scott K.P."/>
            <person name="Toole P.W.O."/>
            <person name="Luis P."/>
            <person name="Flint H.J."/>
        </authorList>
    </citation>
    <scope>NUCLEOTIDE SEQUENCE [LARGE SCALE GENOMIC DNA]</scope>
    <source>
        <strain evidence="3">JK10</strain>
    </source>
</reference>
<sequence>MIEVLHQKEILDLLTTGMIVLSISFGILAIVLWFVFKIPHSIKVLTKIGASKDIQSFGNVNIRRTSNAVLTWNTSEMLDKNPEESKVEAYDDEATILLEEETALLQVESPADVETGAEKETGLESPKESDKGFEIQEEIIITGTENDLPEI</sequence>
<feature type="compositionally biased region" description="Basic and acidic residues" evidence="1">
    <location>
        <begin position="116"/>
        <end position="133"/>
    </location>
</feature>
<gene>
    <name evidence="3" type="ORF">CSX00_05850</name>
</gene>
<keyword evidence="2" id="KW-0472">Membrane</keyword>
<keyword evidence="2" id="KW-1133">Transmembrane helix</keyword>
<keyword evidence="2" id="KW-0812">Transmembrane</keyword>
<feature type="transmembrane region" description="Helical" evidence="2">
    <location>
        <begin position="13"/>
        <end position="36"/>
    </location>
</feature>